<sequence>MVTLKNVTLQLSLPVDEAVITGVVHVEDWKPICHQLLGKVSNKFSGSRIDMKWLEESFSHIDDSSSEVERQ</sequence>
<dbReference type="OrthoDB" id="986792at2759"/>
<organism evidence="1 2">
    <name type="scientific">Gossypium schwendimanii</name>
    <name type="common">Cotton</name>
    <dbReference type="NCBI Taxonomy" id="34291"/>
    <lineage>
        <taxon>Eukaryota</taxon>
        <taxon>Viridiplantae</taxon>
        <taxon>Streptophyta</taxon>
        <taxon>Embryophyta</taxon>
        <taxon>Tracheophyta</taxon>
        <taxon>Spermatophyta</taxon>
        <taxon>Magnoliopsida</taxon>
        <taxon>eudicotyledons</taxon>
        <taxon>Gunneridae</taxon>
        <taxon>Pentapetalae</taxon>
        <taxon>rosids</taxon>
        <taxon>malvids</taxon>
        <taxon>Malvales</taxon>
        <taxon>Malvaceae</taxon>
        <taxon>Malvoideae</taxon>
        <taxon>Gossypium</taxon>
    </lineage>
</organism>
<protein>
    <submittedName>
        <fullName evidence="1">Uncharacterized protein</fullName>
    </submittedName>
</protein>
<accession>A0A7J9LBI9</accession>
<keyword evidence="2" id="KW-1185">Reference proteome</keyword>
<reference evidence="1 2" key="1">
    <citation type="journal article" date="2019" name="Genome Biol. Evol.">
        <title>Insights into the evolution of the New World diploid cottons (Gossypium, subgenus Houzingenia) based on genome sequencing.</title>
        <authorList>
            <person name="Grover C.E."/>
            <person name="Arick M.A. 2nd"/>
            <person name="Thrash A."/>
            <person name="Conover J.L."/>
            <person name="Sanders W.S."/>
            <person name="Peterson D.G."/>
            <person name="Frelichowski J.E."/>
            <person name="Scheffler J.A."/>
            <person name="Scheffler B.E."/>
            <person name="Wendel J.F."/>
        </authorList>
    </citation>
    <scope>NUCLEOTIDE SEQUENCE [LARGE SCALE GENOMIC DNA]</scope>
    <source>
        <strain evidence="1">1</strain>
        <tissue evidence="1">Leaf</tissue>
    </source>
</reference>
<name>A0A7J9LBI9_GOSSC</name>
<comment type="caution">
    <text evidence="1">The sequence shown here is derived from an EMBL/GenBank/DDBJ whole genome shotgun (WGS) entry which is preliminary data.</text>
</comment>
<evidence type="ECO:0000313" key="1">
    <source>
        <dbReference type="EMBL" id="MBA0855936.1"/>
    </source>
</evidence>
<evidence type="ECO:0000313" key="2">
    <source>
        <dbReference type="Proteomes" id="UP000593576"/>
    </source>
</evidence>
<dbReference type="Proteomes" id="UP000593576">
    <property type="component" value="Unassembled WGS sequence"/>
</dbReference>
<proteinExistence type="predicted"/>
<gene>
    <name evidence="1" type="ORF">Goshw_021427</name>
</gene>
<dbReference type="EMBL" id="JABFAF010000005">
    <property type="protein sequence ID" value="MBA0855936.1"/>
    <property type="molecule type" value="Genomic_DNA"/>
</dbReference>
<dbReference type="AlphaFoldDB" id="A0A7J9LBI9"/>